<evidence type="ECO:0000256" key="2">
    <source>
        <dbReference type="ARBA" id="ARBA00022578"/>
    </source>
</evidence>
<feature type="domain" description="Probable transposase IS891/IS1136/IS1341" evidence="6">
    <location>
        <begin position="55"/>
        <end position="90"/>
    </location>
</feature>
<reference evidence="8 9" key="1">
    <citation type="submission" date="2020-08" db="EMBL/GenBank/DDBJ databases">
        <title>Sequencing the genomes of 1000 actinobacteria strains.</title>
        <authorList>
            <person name="Klenk H.-P."/>
        </authorList>
    </citation>
    <scope>NUCLEOTIDE SEQUENCE [LARGE SCALE GENOMIC DNA]</scope>
    <source>
        <strain evidence="8 9">DSM 44598</strain>
    </source>
</reference>
<dbReference type="AlphaFoldDB" id="A0A840VZY7"/>
<dbReference type="GO" id="GO:0032196">
    <property type="term" value="P:transposition"/>
    <property type="evidence" value="ECO:0007669"/>
    <property type="project" value="UniProtKB-KW"/>
</dbReference>
<sequence>MAYNTGLASAAAAFDAYTQSKRGERQGPGWASRAVSPSIAPCWPAGSPPGPSGWRANLREDALHQLTTSLAREYGTVAVEDLNVAGMVRNRRLAQHIADAGFGQIRRQLDYKSRWGGGCLIVADRWFASSKTCSGCGAVKAKLGLHVRGFDCDACPLVLDRDVNAARNLAQLAQSMSNTGTGVAGDRGARAPKPRGADRRTRTTRPGRKTGVGRAGGATPRKRKEAGDRPRGTQPRLW</sequence>
<dbReference type="InterPro" id="IPR001959">
    <property type="entry name" value="Transposase"/>
</dbReference>
<dbReference type="NCBIfam" id="NF040570">
    <property type="entry name" value="guided_TnpB"/>
    <property type="match status" value="1"/>
</dbReference>
<keyword evidence="4" id="KW-0233">DNA recombination</keyword>
<comment type="caution">
    <text evidence="8">The sequence shown here is derived from an EMBL/GenBank/DDBJ whole genome shotgun (WGS) entry which is preliminary data.</text>
</comment>
<feature type="region of interest" description="Disordered" evidence="5">
    <location>
        <begin position="177"/>
        <end position="238"/>
    </location>
</feature>
<dbReference type="GO" id="GO:0006310">
    <property type="term" value="P:DNA recombination"/>
    <property type="evidence" value="ECO:0007669"/>
    <property type="project" value="UniProtKB-KW"/>
</dbReference>
<dbReference type="NCBIfam" id="TIGR01766">
    <property type="entry name" value="IS200/IS605 family accessory protein TnpB-like domain"/>
    <property type="match status" value="1"/>
</dbReference>
<evidence type="ECO:0000256" key="5">
    <source>
        <dbReference type="SAM" id="MobiDB-lite"/>
    </source>
</evidence>
<dbReference type="Pfam" id="PF01385">
    <property type="entry name" value="OrfB_IS605"/>
    <property type="match status" value="1"/>
</dbReference>
<organism evidence="8 9">
    <name type="scientific">Nocardiopsis metallicus</name>
    <dbReference type="NCBI Taxonomy" id="179819"/>
    <lineage>
        <taxon>Bacteria</taxon>
        <taxon>Bacillati</taxon>
        <taxon>Actinomycetota</taxon>
        <taxon>Actinomycetes</taxon>
        <taxon>Streptosporangiales</taxon>
        <taxon>Nocardiopsidaceae</taxon>
        <taxon>Nocardiopsis</taxon>
    </lineage>
</organism>
<evidence type="ECO:0000259" key="7">
    <source>
        <dbReference type="Pfam" id="PF07282"/>
    </source>
</evidence>
<dbReference type="Pfam" id="PF07282">
    <property type="entry name" value="Cas12f1-like_TNB"/>
    <property type="match status" value="1"/>
</dbReference>
<feature type="domain" description="Cas12f1-like TNB" evidence="7">
    <location>
        <begin position="102"/>
        <end position="169"/>
    </location>
</feature>
<dbReference type="Proteomes" id="UP000579647">
    <property type="component" value="Unassembled WGS sequence"/>
</dbReference>
<keyword evidence="3" id="KW-0238">DNA-binding</keyword>
<keyword evidence="2" id="KW-0815">Transposition</keyword>
<accession>A0A840VZY7</accession>
<evidence type="ECO:0000256" key="1">
    <source>
        <dbReference type="ARBA" id="ARBA00008761"/>
    </source>
</evidence>
<dbReference type="GO" id="GO:0003677">
    <property type="term" value="F:DNA binding"/>
    <property type="evidence" value="ECO:0007669"/>
    <property type="project" value="UniProtKB-KW"/>
</dbReference>
<evidence type="ECO:0000313" key="8">
    <source>
        <dbReference type="EMBL" id="MBB5490090.1"/>
    </source>
</evidence>
<comment type="similarity">
    <text evidence="1">In the C-terminal section; belongs to the transposase 35 family.</text>
</comment>
<keyword evidence="9" id="KW-1185">Reference proteome</keyword>
<evidence type="ECO:0000259" key="6">
    <source>
        <dbReference type="Pfam" id="PF01385"/>
    </source>
</evidence>
<evidence type="ECO:0000256" key="3">
    <source>
        <dbReference type="ARBA" id="ARBA00023125"/>
    </source>
</evidence>
<evidence type="ECO:0000256" key="4">
    <source>
        <dbReference type="ARBA" id="ARBA00023172"/>
    </source>
</evidence>
<dbReference type="EMBL" id="JACHDO010000001">
    <property type="protein sequence ID" value="MBB5490090.1"/>
    <property type="molecule type" value="Genomic_DNA"/>
</dbReference>
<name>A0A840VZY7_9ACTN</name>
<dbReference type="InterPro" id="IPR010095">
    <property type="entry name" value="Cas12f1-like_TNB"/>
</dbReference>
<evidence type="ECO:0000313" key="9">
    <source>
        <dbReference type="Proteomes" id="UP000579647"/>
    </source>
</evidence>
<proteinExistence type="inferred from homology"/>
<protein>
    <submittedName>
        <fullName evidence="8">IS605 OrfB family transposase</fullName>
    </submittedName>
</protein>
<gene>
    <name evidence="8" type="ORF">HNR07_001227</name>
</gene>